<evidence type="ECO:0000313" key="1">
    <source>
        <dbReference type="EMBL" id="KKM21265.1"/>
    </source>
</evidence>
<dbReference type="AlphaFoldDB" id="A0A0F9L0D0"/>
<dbReference type="EMBL" id="LAZR01013586">
    <property type="protein sequence ID" value="KKM21265.1"/>
    <property type="molecule type" value="Genomic_DNA"/>
</dbReference>
<gene>
    <name evidence="1" type="ORF">LCGC14_1637090</name>
</gene>
<sequence length="43" mass="4935">MSYALEMFENEKIVHLATEHTYYCNPACGTSVKVRRIDVSDLV</sequence>
<organism evidence="1">
    <name type="scientific">marine sediment metagenome</name>
    <dbReference type="NCBI Taxonomy" id="412755"/>
    <lineage>
        <taxon>unclassified sequences</taxon>
        <taxon>metagenomes</taxon>
        <taxon>ecological metagenomes</taxon>
    </lineage>
</organism>
<accession>A0A0F9L0D0</accession>
<protein>
    <submittedName>
        <fullName evidence="1">Uncharacterized protein</fullName>
    </submittedName>
</protein>
<name>A0A0F9L0D0_9ZZZZ</name>
<reference evidence="1" key="1">
    <citation type="journal article" date="2015" name="Nature">
        <title>Complex archaea that bridge the gap between prokaryotes and eukaryotes.</title>
        <authorList>
            <person name="Spang A."/>
            <person name="Saw J.H."/>
            <person name="Jorgensen S.L."/>
            <person name="Zaremba-Niedzwiedzka K."/>
            <person name="Martijn J."/>
            <person name="Lind A.E."/>
            <person name="van Eijk R."/>
            <person name="Schleper C."/>
            <person name="Guy L."/>
            <person name="Ettema T.J."/>
        </authorList>
    </citation>
    <scope>NUCLEOTIDE SEQUENCE</scope>
</reference>
<comment type="caution">
    <text evidence="1">The sequence shown here is derived from an EMBL/GenBank/DDBJ whole genome shotgun (WGS) entry which is preliminary data.</text>
</comment>
<proteinExistence type="predicted"/>